<keyword evidence="2" id="KW-1185">Reference proteome</keyword>
<proteinExistence type="predicted"/>
<organism evidence="1 2">
    <name type="scientific">Neonectria magnoliae</name>
    <dbReference type="NCBI Taxonomy" id="2732573"/>
    <lineage>
        <taxon>Eukaryota</taxon>
        <taxon>Fungi</taxon>
        <taxon>Dikarya</taxon>
        <taxon>Ascomycota</taxon>
        <taxon>Pezizomycotina</taxon>
        <taxon>Sordariomycetes</taxon>
        <taxon>Hypocreomycetidae</taxon>
        <taxon>Hypocreales</taxon>
        <taxon>Nectriaceae</taxon>
        <taxon>Neonectria</taxon>
    </lineage>
</organism>
<accession>A0ABR1ID49</accession>
<evidence type="ECO:0000313" key="2">
    <source>
        <dbReference type="Proteomes" id="UP001498421"/>
    </source>
</evidence>
<protein>
    <submittedName>
        <fullName evidence="1">Uncharacterized protein</fullName>
    </submittedName>
</protein>
<reference evidence="1 2" key="1">
    <citation type="journal article" date="2025" name="Microbiol. Resour. Announc.">
        <title>Draft genome sequences for Neonectria magnoliae and Neonectria punicea, canker pathogens of Liriodendron tulipifera and Acer saccharum in West Virginia.</title>
        <authorList>
            <person name="Petronek H.M."/>
            <person name="Kasson M.T."/>
            <person name="Metheny A.M."/>
            <person name="Stauder C.M."/>
            <person name="Lovett B."/>
            <person name="Lynch S.C."/>
            <person name="Garnas J.R."/>
            <person name="Kasson L.R."/>
            <person name="Stajich J.E."/>
        </authorList>
    </citation>
    <scope>NUCLEOTIDE SEQUENCE [LARGE SCALE GENOMIC DNA]</scope>
    <source>
        <strain evidence="1 2">NRRL 64651</strain>
    </source>
</reference>
<name>A0ABR1ID49_9HYPO</name>
<evidence type="ECO:0000313" key="1">
    <source>
        <dbReference type="EMBL" id="KAK7430771.1"/>
    </source>
</evidence>
<dbReference type="Proteomes" id="UP001498421">
    <property type="component" value="Unassembled WGS sequence"/>
</dbReference>
<sequence length="347" mass="39448">MNQNLLELMSNTPKGMTPTEPAEGDAMLDIDLPGLHGTLAAFETQMSSTSTDFWFVAWDSWDVEYRQPEQTPEWFGEETLKAYVATVQGWFKQWVTEDHCPLIHRQLYRMHMPRCIQDAYTVLTAYLNKTPSSQDTVFRIIDDRVNQLIQDHATQPSLALSVLTLADHAARVQALLIFQVIRLFDGDIRMRARAETHIPTLNSWNDQMWQRMTAEMRTTDAGSVATVGIGPFWGSWKAWIFAESVRRTWLTTSFFQAVYATIKEGYSSCPGGVYCTFGKELWDSASGHEWEKRVAQKKNVLFMQSIDIGALLVGAKPSQVDEFGHAVMVISVGLDETQRWISDECES</sequence>
<gene>
    <name evidence="1" type="ORF">QQZ08_002815</name>
</gene>
<dbReference type="EMBL" id="JAZAVK010000017">
    <property type="protein sequence ID" value="KAK7430771.1"/>
    <property type="molecule type" value="Genomic_DNA"/>
</dbReference>
<comment type="caution">
    <text evidence="1">The sequence shown here is derived from an EMBL/GenBank/DDBJ whole genome shotgun (WGS) entry which is preliminary data.</text>
</comment>